<feature type="region of interest" description="Disordered" evidence="11">
    <location>
        <begin position="71"/>
        <end position="90"/>
    </location>
</feature>
<evidence type="ECO:0000256" key="4">
    <source>
        <dbReference type="ARBA" id="ARBA00012381"/>
    </source>
</evidence>
<dbReference type="PANTHER" id="PTHR42904:SF6">
    <property type="entry name" value="NAD-CAPPED RNA HYDROLASE NUDT12"/>
    <property type="match status" value="1"/>
</dbReference>
<keyword evidence="6 10" id="KW-0378">Hydrolase</keyword>
<keyword evidence="7" id="KW-0460">Magnesium</keyword>
<evidence type="ECO:0000256" key="9">
    <source>
        <dbReference type="ARBA" id="ARBA00023679"/>
    </source>
</evidence>
<comment type="cofactor">
    <cofactor evidence="2">
        <name>Zn(2+)</name>
        <dbReference type="ChEBI" id="CHEBI:29105"/>
    </cofactor>
</comment>
<dbReference type="PROSITE" id="PS00893">
    <property type="entry name" value="NUDIX_BOX"/>
    <property type="match status" value="1"/>
</dbReference>
<dbReference type="Proteomes" id="UP000567795">
    <property type="component" value="Unassembled WGS sequence"/>
</dbReference>
<dbReference type="GO" id="GO:0006742">
    <property type="term" value="P:NADP+ catabolic process"/>
    <property type="evidence" value="ECO:0007669"/>
    <property type="project" value="TreeGrafter"/>
</dbReference>
<evidence type="ECO:0000259" key="12">
    <source>
        <dbReference type="PROSITE" id="PS51462"/>
    </source>
</evidence>
<comment type="similarity">
    <text evidence="3">Belongs to the Nudix hydrolase family. NudC subfamily.</text>
</comment>
<evidence type="ECO:0000256" key="2">
    <source>
        <dbReference type="ARBA" id="ARBA00001947"/>
    </source>
</evidence>
<dbReference type="Gene3D" id="3.90.79.10">
    <property type="entry name" value="Nucleoside Triphosphate Pyrophosphohydrolase"/>
    <property type="match status" value="1"/>
</dbReference>
<dbReference type="InterPro" id="IPR050241">
    <property type="entry name" value="NAD-cap_RNA_hydrolase_NudC"/>
</dbReference>
<evidence type="ECO:0000256" key="8">
    <source>
        <dbReference type="ARBA" id="ARBA00023027"/>
    </source>
</evidence>
<dbReference type="GO" id="GO:0019677">
    <property type="term" value="P:NAD+ catabolic process"/>
    <property type="evidence" value="ECO:0007669"/>
    <property type="project" value="TreeGrafter"/>
</dbReference>
<reference evidence="13 14" key="1">
    <citation type="submission" date="2020-07" db="EMBL/GenBank/DDBJ databases">
        <title>Sequencing the genomes of 1000 actinobacteria strains.</title>
        <authorList>
            <person name="Klenk H.-P."/>
        </authorList>
    </citation>
    <scope>NUCLEOTIDE SEQUENCE [LARGE SCALE GENOMIC DNA]</scope>
    <source>
        <strain evidence="13 14">DSM 42178</strain>
    </source>
</reference>
<dbReference type="GO" id="GO:0005829">
    <property type="term" value="C:cytosol"/>
    <property type="evidence" value="ECO:0007669"/>
    <property type="project" value="TreeGrafter"/>
</dbReference>
<dbReference type="InterPro" id="IPR020084">
    <property type="entry name" value="NUDIX_hydrolase_CS"/>
</dbReference>
<comment type="cofactor">
    <cofactor evidence="1">
        <name>Mg(2+)</name>
        <dbReference type="ChEBI" id="CHEBI:18420"/>
    </cofactor>
</comment>
<gene>
    <name evidence="13" type="ORF">FHU37_003203</name>
</gene>
<evidence type="ECO:0000256" key="6">
    <source>
        <dbReference type="ARBA" id="ARBA00022801"/>
    </source>
</evidence>
<evidence type="ECO:0000256" key="1">
    <source>
        <dbReference type="ARBA" id="ARBA00001946"/>
    </source>
</evidence>
<evidence type="ECO:0000256" key="7">
    <source>
        <dbReference type="ARBA" id="ARBA00022842"/>
    </source>
</evidence>
<dbReference type="PRINTS" id="PR00502">
    <property type="entry name" value="NUDIXFAMILY"/>
</dbReference>
<accession>A0A852ZYF7</accession>
<sequence>MGTPVNGRADRAEGSAGGAGGGTLAQPPTLSRSALDRAAERRLDEAWLSAAWSHPTTRVLVIAHGRALVLDEDPPEPAAGEEGAEEAERRAPRTRLVLVSAFDAPVEGERYFLGVDPDGAAYFALAVEKLPGQWDAEARGAGLREVGALLDDRDTGLLVHAVALETWHRRHGFCPACGKATVAVAAGHVRRCTGCGTEHYPRTDPAVIMLVRDGEDRCLLGRQQHWPPGRWSILAGFVEPGESAEQAVVREVREEVGVAVTGVSYVASQPWPFPASLMLGYLATADDPRIDLGGDDEIEEARWFTREELRAAVASGELLLPASVSIARSLIDLWYGEGLPPSSW</sequence>
<dbReference type="GO" id="GO:0035529">
    <property type="term" value="F:NADH pyrophosphatase activity"/>
    <property type="evidence" value="ECO:0007669"/>
    <property type="project" value="TreeGrafter"/>
</dbReference>
<dbReference type="Gene3D" id="3.90.79.20">
    <property type="match status" value="1"/>
</dbReference>
<comment type="catalytic activity">
    <reaction evidence="9">
        <text>a 5'-end NAD(+)-phospho-ribonucleoside in mRNA + H2O = a 5'-end phospho-adenosine-phospho-ribonucleoside in mRNA + beta-nicotinamide D-ribonucleotide + 2 H(+)</text>
        <dbReference type="Rhea" id="RHEA:60876"/>
        <dbReference type="Rhea" id="RHEA-COMP:15698"/>
        <dbReference type="Rhea" id="RHEA-COMP:15719"/>
        <dbReference type="ChEBI" id="CHEBI:14649"/>
        <dbReference type="ChEBI" id="CHEBI:15377"/>
        <dbReference type="ChEBI" id="CHEBI:15378"/>
        <dbReference type="ChEBI" id="CHEBI:144029"/>
        <dbReference type="ChEBI" id="CHEBI:144051"/>
    </reaction>
    <physiologicalReaction direction="left-to-right" evidence="9">
        <dbReference type="Rhea" id="RHEA:60877"/>
    </physiologicalReaction>
</comment>
<keyword evidence="8" id="KW-0520">NAD</keyword>
<keyword evidence="14" id="KW-1185">Reference proteome</keyword>
<dbReference type="NCBIfam" id="NF001299">
    <property type="entry name" value="PRK00241.1"/>
    <property type="match status" value="1"/>
</dbReference>
<dbReference type="InterPro" id="IPR049734">
    <property type="entry name" value="NudC-like_C"/>
</dbReference>
<evidence type="ECO:0000313" key="14">
    <source>
        <dbReference type="Proteomes" id="UP000567795"/>
    </source>
</evidence>
<feature type="domain" description="Nudix hydrolase" evidence="12">
    <location>
        <begin position="201"/>
        <end position="326"/>
    </location>
</feature>
<keyword evidence="5" id="KW-0479">Metal-binding</keyword>
<organism evidence="13 14">
    <name type="scientific">Allostreptomyces psammosilenae</name>
    <dbReference type="NCBI Taxonomy" id="1892865"/>
    <lineage>
        <taxon>Bacteria</taxon>
        <taxon>Bacillati</taxon>
        <taxon>Actinomycetota</taxon>
        <taxon>Actinomycetes</taxon>
        <taxon>Kitasatosporales</taxon>
        <taxon>Streptomycetaceae</taxon>
        <taxon>Allostreptomyces</taxon>
    </lineage>
</organism>
<name>A0A852ZYF7_9ACTN</name>
<feature type="region of interest" description="Disordered" evidence="11">
    <location>
        <begin position="1"/>
        <end position="30"/>
    </location>
</feature>
<evidence type="ECO:0000256" key="10">
    <source>
        <dbReference type="RuleBase" id="RU003476"/>
    </source>
</evidence>
<dbReference type="SUPFAM" id="SSF55811">
    <property type="entry name" value="Nudix"/>
    <property type="match status" value="1"/>
</dbReference>
<dbReference type="PROSITE" id="PS51462">
    <property type="entry name" value="NUDIX"/>
    <property type="match status" value="1"/>
</dbReference>
<dbReference type="Pfam" id="PF09296">
    <property type="entry name" value="NUDIX-like"/>
    <property type="match status" value="1"/>
</dbReference>
<dbReference type="EC" id="3.6.1.22" evidence="4"/>
<evidence type="ECO:0000313" key="13">
    <source>
        <dbReference type="EMBL" id="NYI06260.1"/>
    </source>
</evidence>
<dbReference type="InterPro" id="IPR015797">
    <property type="entry name" value="NUDIX_hydrolase-like_dom_sf"/>
</dbReference>
<dbReference type="PANTHER" id="PTHR42904">
    <property type="entry name" value="NUDIX HYDROLASE, NUDC SUBFAMILY"/>
    <property type="match status" value="1"/>
</dbReference>
<dbReference type="CDD" id="cd03429">
    <property type="entry name" value="NUDIX_NADH_pyrophosphatase_Nudt13"/>
    <property type="match status" value="1"/>
</dbReference>
<dbReference type="InterPro" id="IPR015376">
    <property type="entry name" value="Znr_NADH_PPase"/>
</dbReference>
<dbReference type="InterPro" id="IPR015375">
    <property type="entry name" value="NADH_PPase-like_N"/>
</dbReference>
<protein>
    <recommendedName>
        <fullName evidence="4">NAD(+) diphosphatase</fullName>
        <ecNumber evidence="4">3.6.1.22</ecNumber>
    </recommendedName>
</protein>
<dbReference type="InterPro" id="IPR020476">
    <property type="entry name" value="Nudix_hydrolase"/>
</dbReference>
<evidence type="ECO:0000256" key="11">
    <source>
        <dbReference type="SAM" id="MobiDB-lite"/>
    </source>
</evidence>
<dbReference type="InterPro" id="IPR000086">
    <property type="entry name" value="NUDIX_hydrolase_dom"/>
</dbReference>
<dbReference type="Pfam" id="PF09297">
    <property type="entry name" value="Zn_ribbon_NUD"/>
    <property type="match status" value="1"/>
</dbReference>
<dbReference type="GO" id="GO:0046872">
    <property type="term" value="F:metal ion binding"/>
    <property type="evidence" value="ECO:0007669"/>
    <property type="project" value="UniProtKB-KW"/>
</dbReference>
<proteinExistence type="inferred from homology"/>
<dbReference type="Pfam" id="PF00293">
    <property type="entry name" value="NUDIX"/>
    <property type="match status" value="1"/>
</dbReference>
<dbReference type="EMBL" id="JACBZD010000001">
    <property type="protein sequence ID" value="NYI06260.1"/>
    <property type="molecule type" value="Genomic_DNA"/>
</dbReference>
<evidence type="ECO:0000256" key="3">
    <source>
        <dbReference type="ARBA" id="ARBA00009595"/>
    </source>
</evidence>
<comment type="caution">
    <text evidence="13">The sequence shown here is derived from an EMBL/GenBank/DDBJ whole genome shotgun (WGS) entry which is preliminary data.</text>
</comment>
<dbReference type="AlphaFoldDB" id="A0A852ZYF7"/>
<evidence type="ECO:0000256" key="5">
    <source>
        <dbReference type="ARBA" id="ARBA00022723"/>
    </source>
</evidence>